<comment type="pathway">
    <text evidence="3 19">Cofactor biosynthesis; adenosylcobalamin biosynthesis; adenosylcobalamin from cob(II)yrinate a,c-diamide: step 7/7.</text>
</comment>
<feature type="transmembrane region" description="Helical" evidence="19">
    <location>
        <begin position="207"/>
        <end position="228"/>
    </location>
</feature>
<evidence type="ECO:0000256" key="5">
    <source>
        <dbReference type="ARBA" id="ARBA00013200"/>
    </source>
</evidence>
<keyword evidence="20" id="KW-0732">Signal</keyword>
<evidence type="ECO:0000256" key="4">
    <source>
        <dbReference type="ARBA" id="ARBA00010561"/>
    </source>
</evidence>
<dbReference type="RefSeq" id="WP_141518623.1">
    <property type="nucleotide sequence ID" value="NZ_VICE01000092.1"/>
</dbReference>
<feature type="transmembrane region" description="Helical" evidence="19">
    <location>
        <begin position="33"/>
        <end position="53"/>
    </location>
</feature>
<evidence type="ECO:0000256" key="16">
    <source>
        <dbReference type="ARBA" id="ARBA00032853"/>
    </source>
</evidence>
<evidence type="ECO:0000256" key="6">
    <source>
        <dbReference type="ARBA" id="ARBA00015850"/>
    </source>
</evidence>
<keyword evidence="7 19" id="KW-1003">Cell membrane</keyword>
<dbReference type="OrthoDB" id="9794626at2"/>
<proteinExistence type="inferred from homology"/>
<sequence>MMRGLWVAIGFLTRIPVPASAFAAPDGQARSLPWYPLVGVGLGVLLSLLAACLPASMPQLAASLVLLAWVGLTGGLHLDGLADSADAWIGGLGDRARTLAIMKDPRSGPAGVVALVLVLLLKFAALSSLLALPSGSVCFAVGSLGLLLAPWLARAALAAALLAVPYVRDGGIGQALPRASRPACHLALSLTVLACLLPALGLPGVPVAWLMPTLVALLAAAAITGLWLRACLARIGGITGDTCGALAEMVEAGVLVAVALALA</sequence>
<evidence type="ECO:0000256" key="17">
    <source>
        <dbReference type="ARBA" id="ARBA00048623"/>
    </source>
</evidence>
<comment type="subcellular location">
    <subcellularLocation>
        <location evidence="2 19">Cell membrane</location>
        <topology evidence="2 19">Multi-pass membrane protein</topology>
    </subcellularLocation>
</comment>
<accession>A0A508A3V0</accession>
<keyword evidence="8 19" id="KW-0169">Cobalamin biosynthesis</keyword>
<evidence type="ECO:0000256" key="1">
    <source>
        <dbReference type="ARBA" id="ARBA00001946"/>
    </source>
</evidence>
<dbReference type="UniPathway" id="UPA00148">
    <property type="reaction ID" value="UER00238"/>
</dbReference>
<feature type="transmembrane region" description="Helical" evidence="19">
    <location>
        <begin position="139"/>
        <end position="162"/>
    </location>
</feature>
<gene>
    <name evidence="19" type="primary">cobS</name>
    <name evidence="21" type="ORF">FKV25_09820</name>
</gene>
<evidence type="ECO:0000256" key="2">
    <source>
        <dbReference type="ARBA" id="ARBA00004651"/>
    </source>
</evidence>
<evidence type="ECO:0000256" key="19">
    <source>
        <dbReference type="HAMAP-Rule" id="MF_00719"/>
    </source>
</evidence>
<organism evidence="21 22">
    <name type="scientific">Marilutibacter aestuarii</name>
    <dbReference type="NCBI Taxonomy" id="1706195"/>
    <lineage>
        <taxon>Bacteria</taxon>
        <taxon>Pseudomonadati</taxon>
        <taxon>Pseudomonadota</taxon>
        <taxon>Gammaproteobacteria</taxon>
        <taxon>Lysobacterales</taxon>
        <taxon>Lysobacteraceae</taxon>
        <taxon>Marilutibacter</taxon>
    </lineage>
</organism>
<dbReference type="Proteomes" id="UP000318212">
    <property type="component" value="Unassembled WGS sequence"/>
</dbReference>
<dbReference type="AlphaFoldDB" id="A0A508A3V0"/>
<evidence type="ECO:0000313" key="21">
    <source>
        <dbReference type="EMBL" id="TQD43997.1"/>
    </source>
</evidence>
<protein>
    <recommendedName>
        <fullName evidence="6 19">Adenosylcobinamide-GDP ribazoletransferase</fullName>
        <ecNumber evidence="5 19">2.7.8.26</ecNumber>
    </recommendedName>
    <alternativeName>
        <fullName evidence="16 19">Cobalamin synthase</fullName>
    </alternativeName>
    <alternativeName>
        <fullName evidence="15 19">Cobalamin-5'-phosphate synthase</fullName>
    </alternativeName>
</protein>
<dbReference type="NCBIfam" id="TIGR00317">
    <property type="entry name" value="cobS"/>
    <property type="match status" value="1"/>
</dbReference>
<keyword evidence="12 19" id="KW-1133">Transmembrane helix</keyword>
<dbReference type="GO" id="GO:0009236">
    <property type="term" value="P:cobalamin biosynthetic process"/>
    <property type="evidence" value="ECO:0007669"/>
    <property type="project" value="UniProtKB-UniRule"/>
</dbReference>
<keyword evidence="11 19" id="KW-0460">Magnesium</keyword>
<dbReference type="GO" id="GO:0008818">
    <property type="term" value="F:cobalamin 5'-phosphate synthase activity"/>
    <property type="evidence" value="ECO:0007669"/>
    <property type="project" value="UniProtKB-UniRule"/>
</dbReference>
<dbReference type="EMBL" id="VICE01000092">
    <property type="protein sequence ID" value="TQD43997.1"/>
    <property type="molecule type" value="Genomic_DNA"/>
</dbReference>
<feature type="chain" id="PRO_5021225170" description="Adenosylcobinamide-GDP ribazoletransferase" evidence="20">
    <location>
        <begin position="24"/>
        <end position="263"/>
    </location>
</feature>
<dbReference type="InterPro" id="IPR003805">
    <property type="entry name" value="CobS"/>
</dbReference>
<comment type="catalytic activity">
    <reaction evidence="18 19">
        <text>alpha-ribazole 5'-phosphate + adenosylcob(III)inamide-GDP = adenosylcob(III)alamin 5'-phosphate + GMP + H(+)</text>
        <dbReference type="Rhea" id="RHEA:23560"/>
        <dbReference type="ChEBI" id="CHEBI:15378"/>
        <dbReference type="ChEBI" id="CHEBI:57918"/>
        <dbReference type="ChEBI" id="CHEBI:58115"/>
        <dbReference type="ChEBI" id="CHEBI:60487"/>
        <dbReference type="ChEBI" id="CHEBI:60493"/>
        <dbReference type="EC" id="2.7.8.26"/>
    </reaction>
</comment>
<dbReference type="Pfam" id="PF02654">
    <property type="entry name" value="CobS"/>
    <property type="match status" value="1"/>
</dbReference>
<dbReference type="HAMAP" id="MF_00719">
    <property type="entry name" value="CobS"/>
    <property type="match status" value="1"/>
</dbReference>
<evidence type="ECO:0000256" key="9">
    <source>
        <dbReference type="ARBA" id="ARBA00022679"/>
    </source>
</evidence>
<comment type="similarity">
    <text evidence="4 19">Belongs to the CobS family.</text>
</comment>
<keyword evidence="10 19" id="KW-0812">Transmembrane</keyword>
<keyword evidence="13 19" id="KW-0472">Membrane</keyword>
<feature type="signal peptide" evidence="20">
    <location>
        <begin position="1"/>
        <end position="23"/>
    </location>
</feature>
<evidence type="ECO:0000256" key="12">
    <source>
        <dbReference type="ARBA" id="ARBA00022989"/>
    </source>
</evidence>
<comment type="function">
    <text evidence="14 19">Joins adenosylcobinamide-GDP and alpha-ribazole to generate adenosylcobalamin (Ado-cobalamin). Also synthesizes adenosylcobalamin 5'-phosphate from adenosylcobinamide-GDP and alpha-ribazole 5'-phosphate.</text>
</comment>
<evidence type="ECO:0000256" key="8">
    <source>
        <dbReference type="ARBA" id="ARBA00022573"/>
    </source>
</evidence>
<evidence type="ECO:0000256" key="15">
    <source>
        <dbReference type="ARBA" id="ARBA00032605"/>
    </source>
</evidence>
<reference evidence="21 22" key="1">
    <citation type="submission" date="2019-06" db="EMBL/GenBank/DDBJ databases">
        <title>Lysobacter alkalisoli sp. nov. isolated from saline soil.</title>
        <authorList>
            <person name="Sun J.-Q."/>
            <person name="Xu L."/>
        </authorList>
    </citation>
    <scope>NUCLEOTIDE SEQUENCE [LARGE SCALE GENOMIC DNA]</scope>
    <source>
        <strain evidence="21 22">JCM 31130</strain>
    </source>
</reference>
<evidence type="ECO:0000256" key="20">
    <source>
        <dbReference type="SAM" id="SignalP"/>
    </source>
</evidence>
<comment type="cofactor">
    <cofactor evidence="1 19">
        <name>Mg(2+)</name>
        <dbReference type="ChEBI" id="CHEBI:18420"/>
    </cofactor>
</comment>
<evidence type="ECO:0000256" key="3">
    <source>
        <dbReference type="ARBA" id="ARBA00004663"/>
    </source>
</evidence>
<comment type="catalytic activity">
    <reaction evidence="17 19">
        <text>alpha-ribazole + adenosylcob(III)inamide-GDP = adenosylcob(III)alamin + GMP + H(+)</text>
        <dbReference type="Rhea" id="RHEA:16049"/>
        <dbReference type="ChEBI" id="CHEBI:10329"/>
        <dbReference type="ChEBI" id="CHEBI:15378"/>
        <dbReference type="ChEBI" id="CHEBI:18408"/>
        <dbReference type="ChEBI" id="CHEBI:58115"/>
        <dbReference type="ChEBI" id="CHEBI:60487"/>
        <dbReference type="EC" id="2.7.8.26"/>
    </reaction>
</comment>
<evidence type="ECO:0000256" key="10">
    <source>
        <dbReference type="ARBA" id="ARBA00022692"/>
    </source>
</evidence>
<dbReference type="PANTHER" id="PTHR34148:SF1">
    <property type="entry name" value="ADENOSYLCOBINAMIDE-GDP RIBAZOLETRANSFERASE"/>
    <property type="match status" value="1"/>
</dbReference>
<dbReference type="GO" id="GO:0005886">
    <property type="term" value="C:plasma membrane"/>
    <property type="evidence" value="ECO:0007669"/>
    <property type="project" value="UniProtKB-SubCell"/>
</dbReference>
<name>A0A508A3V0_9GAMM</name>
<evidence type="ECO:0000313" key="22">
    <source>
        <dbReference type="Proteomes" id="UP000318212"/>
    </source>
</evidence>
<comment type="caution">
    <text evidence="21">The sequence shown here is derived from an EMBL/GenBank/DDBJ whole genome shotgun (WGS) entry which is preliminary data.</text>
</comment>
<evidence type="ECO:0000256" key="18">
    <source>
        <dbReference type="ARBA" id="ARBA00049504"/>
    </source>
</evidence>
<evidence type="ECO:0000256" key="13">
    <source>
        <dbReference type="ARBA" id="ARBA00023136"/>
    </source>
</evidence>
<keyword evidence="22" id="KW-1185">Reference proteome</keyword>
<evidence type="ECO:0000256" key="14">
    <source>
        <dbReference type="ARBA" id="ARBA00025228"/>
    </source>
</evidence>
<dbReference type="NCBIfam" id="NF001278">
    <property type="entry name" value="PRK00235.1-5"/>
    <property type="match status" value="1"/>
</dbReference>
<evidence type="ECO:0000256" key="7">
    <source>
        <dbReference type="ARBA" id="ARBA00022475"/>
    </source>
</evidence>
<feature type="transmembrane region" description="Helical" evidence="19">
    <location>
        <begin position="112"/>
        <end position="133"/>
    </location>
</feature>
<dbReference type="EC" id="2.7.8.26" evidence="5 19"/>
<dbReference type="PANTHER" id="PTHR34148">
    <property type="entry name" value="ADENOSYLCOBINAMIDE-GDP RIBAZOLETRANSFERASE"/>
    <property type="match status" value="1"/>
</dbReference>
<evidence type="ECO:0000256" key="11">
    <source>
        <dbReference type="ARBA" id="ARBA00022842"/>
    </source>
</evidence>
<keyword evidence="9 19" id="KW-0808">Transferase</keyword>
<dbReference type="GO" id="GO:0051073">
    <property type="term" value="F:adenosylcobinamide-GDP ribazoletransferase activity"/>
    <property type="evidence" value="ECO:0007669"/>
    <property type="project" value="UniProtKB-UniRule"/>
</dbReference>